<keyword evidence="6 11" id="KW-1133">Transmembrane helix</keyword>
<feature type="region of interest" description="Disordered" evidence="10">
    <location>
        <begin position="1"/>
        <end position="20"/>
    </location>
</feature>
<evidence type="ECO:0000256" key="8">
    <source>
        <dbReference type="ARBA" id="ARBA00023136"/>
    </source>
</evidence>
<feature type="transmembrane region" description="Helical" evidence="11">
    <location>
        <begin position="427"/>
        <end position="452"/>
    </location>
</feature>
<evidence type="ECO:0000256" key="2">
    <source>
        <dbReference type="ARBA" id="ARBA00022448"/>
    </source>
</evidence>
<keyword evidence="7" id="KW-0406">Ion transport</keyword>
<evidence type="ECO:0000313" key="13">
    <source>
        <dbReference type="Proteomes" id="UP000316609"/>
    </source>
</evidence>
<dbReference type="GO" id="GO:0005886">
    <property type="term" value="C:plasma membrane"/>
    <property type="evidence" value="ECO:0007669"/>
    <property type="project" value="UniProtKB-SubCell"/>
</dbReference>
<evidence type="ECO:0000256" key="4">
    <source>
        <dbReference type="ARBA" id="ARBA00022475"/>
    </source>
</evidence>
<dbReference type="GO" id="GO:0042910">
    <property type="term" value="F:xenobiotic transmembrane transporter activity"/>
    <property type="evidence" value="ECO:0007669"/>
    <property type="project" value="InterPro"/>
</dbReference>
<dbReference type="InterPro" id="IPR002528">
    <property type="entry name" value="MATE_fam"/>
</dbReference>
<evidence type="ECO:0000256" key="11">
    <source>
        <dbReference type="SAM" id="Phobius"/>
    </source>
</evidence>
<dbReference type="EMBL" id="VBOY01000074">
    <property type="protein sequence ID" value="TMQ65130.1"/>
    <property type="molecule type" value="Genomic_DNA"/>
</dbReference>
<evidence type="ECO:0000313" key="12">
    <source>
        <dbReference type="EMBL" id="TMQ65130.1"/>
    </source>
</evidence>
<dbReference type="PANTHER" id="PTHR43298">
    <property type="entry name" value="MULTIDRUG RESISTANCE PROTEIN NORM-RELATED"/>
    <property type="match status" value="1"/>
</dbReference>
<feature type="transmembrane region" description="Helical" evidence="11">
    <location>
        <begin position="149"/>
        <end position="169"/>
    </location>
</feature>
<dbReference type="Proteomes" id="UP000316609">
    <property type="component" value="Unassembled WGS sequence"/>
</dbReference>
<dbReference type="GO" id="GO:0006811">
    <property type="term" value="P:monoatomic ion transport"/>
    <property type="evidence" value="ECO:0007669"/>
    <property type="project" value="UniProtKB-KW"/>
</dbReference>
<organism evidence="12 13">
    <name type="scientific">Eiseniibacteriota bacterium</name>
    <dbReference type="NCBI Taxonomy" id="2212470"/>
    <lineage>
        <taxon>Bacteria</taxon>
        <taxon>Candidatus Eiseniibacteriota</taxon>
    </lineage>
</organism>
<feature type="transmembrane region" description="Helical" evidence="11">
    <location>
        <begin position="372"/>
        <end position="390"/>
    </location>
</feature>
<keyword evidence="8 11" id="KW-0472">Membrane</keyword>
<feature type="transmembrane region" description="Helical" evidence="11">
    <location>
        <begin position="181"/>
        <end position="201"/>
    </location>
</feature>
<proteinExistence type="predicted"/>
<dbReference type="GO" id="GO:0015297">
    <property type="term" value="F:antiporter activity"/>
    <property type="evidence" value="ECO:0007669"/>
    <property type="project" value="UniProtKB-KW"/>
</dbReference>
<feature type="transmembrane region" description="Helical" evidence="11">
    <location>
        <begin position="337"/>
        <end position="360"/>
    </location>
</feature>
<gene>
    <name evidence="12" type="ORF">E6K78_08125</name>
</gene>
<feature type="transmembrane region" description="Helical" evidence="11">
    <location>
        <begin position="253"/>
        <end position="278"/>
    </location>
</feature>
<feature type="transmembrane region" description="Helical" evidence="11">
    <location>
        <begin position="298"/>
        <end position="316"/>
    </location>
</feature>
<evidence type="ECO:0000256" key="7">
    <source>
        <dbReference type="ARBA" id="ARBA00023065"/>
    </source>
</evidence>
<feature type="transmembrane region" description="Helical" evidence="11">
    <location>
        <begin position="110"/>
        <end position="129"/>
    </location>
</feature>
<name>A0A538TNE2_UNCEI</name>
<dbReference type="InterPro" id="IPR048279">
    <property type="entry name" value="MdtK-like"/>
</dbReference>
<evidence type="ECO:0000256" key="1">
    <source>
        <dbReference type="ARBA" id="ARBA00004651"/>
    </source>
</evidence>
<accession>A0A538TNE2</accession>
<reference evidence="12 13" key="1">
    <citation type="journal article" date="2019" name="Nat. Microbiol.">
        <title>Mediterranean grassland soil C-N compound turnover is dependent on rainfall and depth, and is mediated by genomically divergent microorganisms.</title>
        <authorList>
            <person name="Diamond S."/>
            <person name="Andeer P.F."/>
            <person name="Li Z."/>
            <person name="Crits-Christoph A."/>
            <person name="Burstein D."/>
            <person name="Anantharaman K."/>
            <person name="Lane K.R."/>
            <person name="Thomas B.C."/>
            <person name="Pan C."/>
            <person name="Northen T.R."/>
            <person name="Banfield J.F."/>
        </authorList>
    </citation>
    <scope>NUCLEOTIDE SEQUENCE [LARGE SCALE GENOMIC DNA]</scope>
    <source>
        <strain evidence="12">WS_8</strain>
    </source>
</reference>
<dbReference type="PIRSF" id="PIRSF006603">
    <property type="entry name" value="DinF"/>
    <property type="match status" value="1"/>
</dbReference>
<evidence type="ECO:0000256" key="9">
    <source>
        <dbReference type="ARBA" id="ARBA00031636"/>
    </source>
</evidence>
<keyword evidence="4" id="KW-1003">Cell membrane</keyword>
<dbReference type="Pfam" id="PF01554">
    <property type="entry name" value="MatE"/>
    <property type="match status" value="2"/>
</dbReference>
<feature type="transmembrane region" description="Helical" evidence="11">
    <location>
        <begin position="402"/>
        <end position="421"/>
    </location>
</feature>
<feature type="transmembrane region" description="Helical" evidence="11">
    <location>
        <begin position="207"/>
        <end position="232"/>
    </location>
</feature>
<keyword evidence="5 11" id="KW-0812">Transmembrane</keyword>
<protein>
    <recommendedName>
        <fullName evidence="9">Multidrug-efflux transporter</fullName>
    </recommendedName>
</protein>
<keyword evidence="3" id="KW-0050">Antiport</keyword>
<dbReference type="PANTHER" id="PTHR43298:SF2">
    <property type="entry name" value="FMN_FAD EXPORTER YEEO-RELATED"/>
    <property type="match status" value="1"/>
</dbReference>
<dbReference type="InterPro" id="IPR050222">
    <property type="entry name" value="MATE_MdtK"/>
</dbReference>
<evidence type="ECO:0000256" key="5">
    <source>
        <dbReference type="ARBA" id="ARBA00022692"/>
    </source>
</evidence>
<keyword evidence="2" id="KW-0813">Transport</keyword>
<dbReference type="NCBIfam" id="TIGR00797">
    <property type="entry name" value="matE"/>
    <property type="match status" value="1"/>
</dbReference>
<comment type="caution">
    <text evidence="12">The sequence shown here is derived from an EMBL/GenBank/DDBJ whole genome shotgun (WGS) entry which is preliminary data.</text>
</comment>
<evidence type="ECO:0000256" key="6">
    <source>
        <dbReference type="ARBA" id="ARBA00022989"/>
    </source>
</evidence>
<dbReference type="AlphaFoldDB" id="A0A538TNE2"/>
<comment type="subcellular location">
    <subcellularLocation>
        <location evidence="1">Cell membrane</location>
        <topology evidence="1">Multi-pass membrane protein</topology>
    </subcellularLocation>
</comment>
<evidence type="ECO:0000256" key="10">
    <source>
        <dbReference type="SAM" id="MobiDB-lite"/>
    </source>
</evidence>
<sequence>MSHSIPSAEPARGEPRSLPSGVTAPIPGALLRLALPVLASQALRLAYQWVDALWVRGLGVEATAAVTTSIFALWWVYSLNDVVAIGVTAYVSQLLGAGERARAGVAAYRGLRASALLGLIGTLMGVFGARWIFGLMSPEPRMIEAGSRYLAIVLAGAPLPMMGITCESIMRASGDTRTPLLIDLVAVTLNAALDPLLIYGFGPIPALGVAGAAWATVISWVVLVVGYSIMAARGHRAFPLARRADGTPVRIAGMMRVGLPAALIGMMFSVVYVAFAHAASRFGTASMAVVGIVNRIEALQFITSLAIGSAGAPLVGQNLGAGRPERAERVIRTGLSWNLWISGAFTVLLWVFPSAFLTLFTRDPEVHRVGVPYLRILALCLIANGMEIVTAEAVMGSGHTRVLSWIFGSFSLLRIPLAFWVPGLGGLGVLGIAWVISGTCIVRGVLIVVWAARGTWKRGLAHELSGEAAGIPGPTA</sequence>
<evidence type="ECO:0000256" key="3">
    <source>
        <dbReference type="ARBA" id="ARBA00022449"/>
    </source>
</evidence>